<dbReference type="OrthoDB" id="5428321at2759"/>
<organism evidence="2 3">
    <name type="scientific">Lophiostoma macrostomum CBS 122681</name>
    <dbReference type="NCBI Taxonomy" id="1314788"/>
    <lineage>
        <taxon>Eukaryota</taxon>
        <taxon>Fungi</taxon>
        <taxon>Dikarya</taxon>
        <taxon>Ascomycota</taxon>
        <taxon>Pezizomycotina</taxon>
        <taxon>Dothideomycetes</taxon>
        <taxon>Pleosporomycetidae</taxon>
        <taxon>Pleosporales</taxon>
        <taxon>Lophiostomataceae</taxon>
        <taxon>Lophiostoma</taxon>
    </lineage>
</organism>
<feature type="non-terminal residue" evidence="2">
    <location>
        <position position="1"/>
    </location>
</feature>
<reference evidence="2" key="1">
    <citation type="journal article" date="2020" name="Stud. Mycol.">
        <title>101 Dothideomycetes genomes: a test case for predicting lifestyles and emergence of pathogens.</title>
        <authorList>
            <person name="Haridas S."/>
            <person name="Albert R."/>
            <person name="Binder M."/>
            <person name="Bloem J."/>
            <person name="Labutti K."/>
            <person name="Salamov A."/>
            <person name="Andreopoulos B."/>
            <person name="Baker S."/>
            <person name="Barry K."/>
            <person name="Bills G."/>
            <person name="Bluhm B."/>
            <person name="Cannon C."/>
            <person name="Castanera R."/>
            <person name="Culley D."/>
            <person name="Daum C."/>
            <person name="Ezra D."/>
            <person name="Gonzalez J."/>
            <person name="Henrissat B."/>
            <person name="Kuo A."/>
            <person name="Liang C."/>
            <person name="Lipzen A."/>
            <person name="Lutzoni F."/>
            <person name="Magnuson J."/>
            <person name="Mondo S."/>
            <person name="Nolan M."/>
            <person name="Ohm R."/>
            <person name="Pangilinan J."/>
            <person name="Park H.-J."/>
            <person name="Ramirez L."/>
            <person name="Alfaro M."/>
            <person name="Sun H."/>
            <person name="Tritt A."/>
            <person name="Yoshinaga Y."/>
            <person name="Zwiers L.-H."/>
            <person name="Turgeon B."/>
            <person name="Goodwin S."/>
            <person name="Spatafora J."/>
            <person name="Crous P."/>
            <person name="Grigoriev I."/>
        </authorList>
    </citation>
    <scope>NUCLEOTIDE SEQUENCE</scope>
    <source>
        <strain evidence="2">CBS 122681</strain>
    </source>
</reference>
<protein>
    <submittedName>
        <fullName evidence="2">Uncharacterized protein</fullName>
    </submittedName>
</protein>
<keyword evidence="3" id="KW-1185">Reference proteome</keyword>
<evidence type="ECO:0000256" key="1">
    <source>
        <dbReference type="SAM" id="Coils"/>
    </source>
</evidence>
<keyword evidence="1" id="KW-0175">Coiled coil</keyword>
<evidence type="ECO:0000313" key="2">
    <source>
        <dbReference type="EMBL" id="KAF2652845.1"/>
    </source>
</evidence>
<dbReference type="EMBL" id="MU004393">
    <property type="protein sequence ID" value="KAF2652845.1"/>
    <property type="molecule type" value="Genomic_DNA"/>
</dbReference>
<evidence type="ECO:0000313" key="3">
    <source>
        <dbReference type="Proteomes" id="UP000799324"/>
    </source>
</evidence>
<gene>
    <name evidence="2" type="ORF">K491DRAFT_663134</name>
</gene>
<proteinExistence type="predicted"/>
<feature type="coiled-coil region" evidence="1">
    <location>
        <begin position="119"/>
        <end position="185"/>
    </location>
</feature>
<dbReference type="Proteomes" id="UP000799324">
    <property type="component" value="Unassembled WGS sequence"/>
</dbReference>
<sequence length="220" mass="25236">MERKLRQSNVDRDQWRVLCRERLSKHIQSTLGLNVKPSEVRLSPTPNDPYAWKILPEKRRTLSEIFTKNLSQHSINAYKALCEGVGISFEAVYASTYDTSKLDQLTPVSPNDGSFSTKIDHLQSANVKLQEEIEVWKEKATTESQRVKLAEEQHCGVRERLEEQLRNMYESNQQLREQVEKYAASTEYLKDMLARCFEGLGTALPVLEEMKKGVSSVVVS</sequence>
<dbReference type="AlphaFoldDB" id="A0A6A6SYP3"/>
<name>A0A6A6SYP3_9PLEO</name>
<accession>A0A6A6SYP3</accession>